<dbReference type="NCBIfam" id="NF009385">
    <property type="entry name" value="PRK12744.1"/>
    <property type="match status" value="1"/>
</dbReference>
<evidence type="ECO:0000256" key="1">
    <source>
        <dbReference type="ARBA" id="ARBA00006484"/>
    </source>
</evidence>
<proteinExistence type="inferred from homology"/>
<dbReference type="PANTHER" id="PTHR48107:SF7">
    <property type="entry name" value="RE15974P"/>
    <property type="match status" value="1"/>
</dbReference>
<dbReference type="SUPFAM" id="SSF51735">
    <property type="entry name" value="NAD(P)-binding Rossmann-fold domains"/>
    <property type="match status" value="1"/>
</dbReference>
<reference evidence="3 4" key="1">
    <citation type="submission" date="2024-01" db="EMBL/GenBank/DDBJ databases">
        <authorList>
            <consortium name="Genoscope - CEA"/>
            <person name="William W."/>
        </authorList>
    </citation>
    <scope>NUCLEOTIDE SEQUENCE [LARGE SCALE GENOMIC DNA]</scope>
    <source>
        <strain evidence="3 4">29B2s-10</strain>
    </source>
</reference>
<dbReference type="InterPro" id="IPR036291">
    <property type="entry name" value="NAD(P)-bd_dom_sf"/>
</dbReference>
<dbReference type="PRINTS" id="PR00081">
    <property type="entry name" value="GDHRDH"/>
</dbReference>
<dbReference type="InterPro" id="IPR002347">
    <property type="entry name" value="SDR_fam"/>
</dbReference>
<evidence type="ECO:0000313" key="3">
    <source>
        <dbReference type="EMBL" id="CAK7914216.1"/>
    </source>
</evidence>
<protein>
    <submittedName>
        <fullName evidence="3">D-arabinitol 2-dehydrogenase [ribulose-forming]</fullName>
    </submittedName>
</protein>
<dbReference type="Pfam" id="PF13561">
    <property type="entry name" value="adh_short_C2"/>
    <property type="match status" value="1"/>
</dbReference>
<name>A0ABP0EHB3_9ASCO</name>
<keyword evidence="2" id="KW-0560">Oxidoreductase</keyword>
<keyword evidence="4" id="KW-1185">Reference proteome</keyword>
<organism evidence="3 4">
    <name type="scientific">[Candida] anglica</name>
    <dbReference type="NCBI Taxonomy" id="148631"/>
    <lineage>
        <taxon>Eukaryota</taxon>
        <taxon>Fungi</taxon>
        <taxon>Dikarya</taxon>
        <taxon>Ascomycota</taxon>
        <taxon>Saccharomycotina</taxon>
        <taxon>Pichiomycetes</taxon>
        <taxon>Debaryomycetaceae</taxon>
        <taxon>Kurtzmaniella</taxon>
    </lineage>
</organism>
<accession>A0ABP0EHB3</accession>
<gene>
    <name evidence="3" type="primary">ARD</name>
    <name evidence="3" type="ORF">CAAN4_F15368</name>
</gene>
<sequence>MSFPLYSKQAEIKGKVALITGGTKNLGAATATELAKFGANLFLHYHSSSDKESSEDLSKKLSSEYSVKVELYQGNLNTAQELSDLYKAAKKAFPEGVDIAINNVGKVLKKPLVEISEAEFESMDQINNKTAFFFIKEAGLNVNQGGKIISIVTSLLAAYTPFYSIYQGTKAGVEYYSKAASKELKDKGISVNSVAPGPMDTPFLYGQETEGDISFYKSVGLGDRLTQVEDIVPIIRFLATEGGWITGQTIYASGGFTAH</sequence>
<dbReference type="Gene3D" id="3.40.50.720">
    <property type="entry name" value="NAD(P)-binding Rossmann-like Domain"/>
    <property type="match status" value="1"/>
</dbReference>
<dbReference type="PANTHER" id="PTHR48107">
    <property type="entry name" value="NADPH-DEPENDENT ALDEHYDE REDUCTASE-LIKE PROTEIN, CHLOROPLASTIC-RELATED"/>
    <property type="match status" value="1"/>
</dbReference>
<dbReference type="EMBL" id="OZ004258">
    <property type="protein sequence ID" value="CAK7914216.1"/>
    <property type="molecule type" value="Genomic_DNA"/>
</dbReference>
<dbReference type="Proteomes" id="UP001497600">
    <property type="component" value="Chromosome F"/>
</dbReference>
<evidence type="ECO:0000313" key="4">
    <source>
        <dbReference type="Proteomes" id="UP001497600"/>
    </source>
</evidence>
<evidence type="ECO:0000256" key="2">
    <source>
        <dbReference type="ARBA" id="ARBA00023002"/>
    </source>
</evidence>
<comment type="similarity">
    <text evidence="1">Belongs to the short-chain dehydrogenases/reductases (SDR) family.</text>
</comment>